<evidence type="ECO:0000313" key="1">
    <source>
        <dbReference type="EMBL" id="CAG8534765.1"/>
    </source>
</evidence>
<reference evidence="1" key="1">
    <citation type="submission" date="2021-06" db="EMBL/GenBank/DDBJ databases">
        <authorList>
            <person name="Kallberg Y."/>
            <person name="Tangrot J."/>
            <person name="Rosling A."/>
        </authorList>
    </citation>
    <scope>NUCLEOTIDE SEQUENCE</scope>
    <source>
        <strain evidence="1">IL203A</strain>
    </source>
</reference>
<evidence type="ECO:0000313" key="2">
    <source>
        <dbReference type="Proteomes" id="UP000789702"/>
    </source>
</evidence>
<gene>
    <name evidence="1" type="ORF">DHETER_LOCUS4529</name>
</gene>
<protein>
    <submittedName>
        <fullName evidence="1">10072_t:CDS:1</fullName>
    </submittedName>
</protein>
<dbReference type="Proteomes" id="UP000789702">
    <property type="component" value="Unassembled WGS sequence"/>
</dbReference>
<comment type="caution">
    <text evidence="1">The sequence shown here is derived from an EMBL/GenBank/DDBJ whole genome shotgun (WGS) entry which is preliminary data.</text>
</comment>
<accession>A0ACA9LJG6</accession>
<organism evidence="1 2">
    <name type="scientific">Dentiscutata heterogama</name>
    <dbReference type="NCBI Taxonomy" id="1316150"/>
    <lineage>
        <taxon>Eukaryota</taxon>
        <taxon>Fungi</taxon>
        <taxon>Fungi incertae sedis</taxon>
        <taxon>Mucoromycota</taxon>
        <taxon>Glomeromycotina</taxon>
        <taxon>Glomeromycetes</taxon>
        <taxon>Diversisporales</taxon>
        <taxon>Gigasporaceae</taxon>
        <taxon>Dentiscutata</taxon>
    </lineage>
</organism>
<proteinExistence type="predicted"/>
<feature type="non-terminal residue" evidence="1">
    <location>
        <position position="1"/>
    </location>
</feature>
<name>A0ACA9LJG6_9GLOM</name>
<sequence length="192" mass="22330">IINDEWKDITINITNNEVILSEDDFTKLINRTNQLEIFQAEINQKLNNKIDLNTSISKTFHSIYNNLETTQFSKNKKKFTLSALQLTVDIRNLPAGYHSSFPPTLNKCDACKKVLVETIEGNKIILICGHGYHLDCYKKNHNRCEHCIQYYKKGIFENVKSFIERLESTQFLSAQDSINLKYLTALNDIHNW</sequence>
<dbReference type="EMBL" id="CAJVPU010004557">
    <property type="protein sequence ID" value="CAG8534765.1"/>
    <property type="molecule type" value="Genomic_DNA"/>
</dbReference>
<keyword evidence="2" id="KW-1185">Reference proteome</keyword>